<comment type="similarity">
    <text evidence="1">Belongs to the KRI1 family.</text>
</comment>
<feature type="compositionally biased region" description="Acidic residues" evidence="2">
    <location>
        <begin position="47"/>
        <end position="69"/>
    </location>
</feature>
<feature type="region of interest" description="Disordered" evidence="2">
    <location>
        <begin position="104"/>
        <end position="129"/>
    </location>
</feature>
<feature type="region of interest" description="Disordered" evidence="2">
    <location>
        <begin position="207"/>
        <end position="257"/>
    </location>
</feature>
<feature type="region of interest" description="Disordered" evidence="2">
    <location>
        <begin position="616"/>
        <end position="773"/>
    </location>
</feature>
<dbReference type="PANTHER" id="PTHR14490">
    <property type="entry name" value="ZINC FINGER, ZZ TYPE"/>
    <property type="match status" value="1"/>
</dbReference>
<feature type="compositionally biased region" description="Basic residues" evidence="2">
    <location>
        <begin position="755"/>
        <end position="765"/>
    </location>
</feature>
<feature type="compositionally biased region" description="Acidic residues" evidence="2">
    <location>
        <begin position="451"/>
        <end position="466"/>
    </location>
</feature>
<dbReference type="GO" id="GO:0030686">
    <property type="term" value="C:90S preribosome"/>
    <property type="evidence" value="ECO:0007669"/>
    <property type="project" value="TreeGrafter"/>
</dbReference>
<dbReference type="Pfam" id="PF05178">
    <property type="entry name" value="Kri1"/>
    <property type="match status" value="1"/>
</dbReference>
<feature type="compositionally biased region" description="Low complexity" evidence="2">
    <location>
        <begin position="742"/>
        <end position="751"/>
    </location>
</feature>
<dbReference type="InterPro" id="IPR018034">
    <property type="entry name" value="Kri1"/>
</dbReference>
<dbReference type="GO" id="GO:0000447">
    <property type="term" value="P:endonucleolytic cleavage in ITS1 to separate SSU-rRNA from 5.8S rRNA and LSU-rRNA from tricistronic rRNA transcript (SSU-rRNA, 5.8S rRNA, LSU-rRNA)"/>
    <property type="evidence" value="ECO:0007669"/>
    <property type="project" value="TreeGrafter"/>
</dbReference>
<feature type="compositionally biased region" description="Basic and acidic residues" evidence="2">
    <location>
        <begin position="243"/>
        <end position="254"/>
    </location>
</feature>
<proteinExistence type="inferred from homology"/>
<evidence type="ECO:0000256" key="2">
    <source>
        <dbReference type="SAM" id="MobiDB-lite"/>
    </source>
</evidence>
<feature type="region of interest" description="Disordered" evidence="2">
    <location>
        <begin position="449"/>
        <end position="531"/>
    </location>
</feature>
<dbReference type="OrthoDB" id="10252032at2759"/>
<reference evidence="4 5" key="1">
    <citation type="submission" date="2020-07" db="EMBL/GenBank/DDBJ databases">
        <title>Comparative genomics of pyrophilous fungi reveals a link between fire events and developmental genes.</title>
        <authorList>
            <consortium name="DOE Joint Genome Institute"/>
            <person name="Steindorff A.S."/>
            <person name="Carver A."/>
            <person name="Calhoun S."/>
            <person name="Stillman K."/>
            <person name="Liu H."/>
            <person name="Lipzen A."/>
            <person name="Pangilinan J."/>
            <person name="Labutti K."/>
            <person name="Bruns T.D."/>
            <person name="Grigoriev I.V."/>
        </authorList>
    </citation>
    <scope>NUCLEOTIDE SEQUENCE [LARGE SCALE GENOMIC DNA]</scope>
    <source>
        <strain evidence="4 5">CBS 144469</strain>
    </source>
</reference>
<accession>A0A8H6IAX9</accession>
<feature type="region of interest" description="Disordered" evidence="2">
    <location>
        <begin position="274"/>
        <end position="384"/>
    </location>
</feature>
<feature type="compositionally biased region" description="Acidic residues" evidence="2">
    <location>
        <begin position="216"/>
        <end position="228"/>
    </location>
</feature>
<dbReference type="Pfam" id="PF12936">
    <property type="entry name" value="Kri1_C"/>
    <property type="match status" value="1"/>
</dbReference>
<feature type="region of interest" description="Disordered" evidence="2">
    <location>
        <begin position="40"/>
        <end position="74"/>
    </location>
</feature>
<evidence type="ECO:0000256" key="1">
    <source>
        <dbReference type="ARBA" id="ARBA00007473"/>
    </source>
</evidence>
<keyword evidence="5" id="KW-1185">Reference proteome</keyword>
<feature type="compositionally biased region" description="Basic residues" evidence="2">
    <location>
        <begin position="233"/>
        <end position="242"/>
    </location>
</feature>
<comment type="caution">
    <text evidence="4">The sequence shown here is derived from an EMBL/GenBank/DDBJ whole genome shotgun (WGS) entry which is preliminary data.</text>
</comment>
<organism evidence="4 5">
    <name type="scientific">Ephemerocybe angulata</name>
    <dbReference type="NCBI Taxonomy" id="980116"/>
    <lineage>
        <taxon>Eukaryota</taxon>
        <taxon>Fungi</taxon>
        <taxon>Dikarya</taxon>
        <taxon>Basidiomycota</taxon>
        <taxon>Agaricomycotina</taxon>
        <taxon>Agaricomycetes</taxon>
        <taxon>Agaricomycetidae</taxon>
        <taxon>Agaricales</taxon>
        <taxon>Agaricineae</taxon>
        <taxon>Psathyrellaceae</taxon>
        <taxon>Ephemerocybe</taxon>
    </lineage>
</organism>
<name>A0A8H6IAX9_9AGAR</name>
<feature type="compositionally biased region" description="Low complexity" evidence="2">
    <location>
        <begin position="314"/>
        <end position="327"/>
    </location>
</feature>
<dbReference type="GO" id="GO:0005730">
    <property type="term" value="C:nucleolus"/>
    <property type="evidence" value="ECO:0007669"/>
    <property type="project" value="TreeGrafter"/>
</dbReference>
<evidence type="ECO:0000313" key="4">
    <source>
        <dbReference type="EMBL" id="KAF6761047.1"/>
    </source>
</evidence>
<dbReference type="AlphaFoldDB" id="A0A8H6IAX9"/>
<feature type="domain" description="Kri1-like C-terminal" evidence="3">
    <location>
        <begin position="554"/>
        <end position="638"/>
    </location>
</feature>
<evidence type="ECO:0000313" key="5">
    <source>
        <dbReference type="Proteomes" id="UP000521943"/>
    </source>
</evidence>
<dbReference type="EMBL" id="JACGCI010000010">
    <property type="protein sequence ID" value="KAF6761047.1"/>
    <property type="molecule type" value="Genomic_DNA"/>
</dbReference>
<feature type="compositionally biased region" description="Basic residues" evidence="2">
    <location>
        <begin position="497"/>
        <end position="513"/>
    </location>
</feature>
<dbReference type="InterPro" id="IPR024626">
    <property type="entry name" value="Kri1-like_C"/>
</dbReference>
<protein>
    <submittedName>
        <fullName evidence="4">Krr1-domain-containing protein</fullName>
    </submittedName>
</protein>
<feature type="compositionally biased region" description="Basic and acidic residues" evidence="2">
    <location>
        <begin position="355"/>
        <end position="384"/>
    </location>
</feature>
<gene>
    <name evidence="4" type="ORF">DFP72DRAFT_987936</name>
</gene>
<dbReference type="PANTHER" id="PTHR14490:SF5">
    <property type="entry name" value="PROTEIN KRI1 HOMOLOG"/>
    <property type="match status" value="1"/>
</dbReference>
<feature type="compositionally biased region" description="Basic residues" evidence="2">
    <location>
        <begin position="684"/>
        <end position="696"/>
    </location>
</feature>
<dbReference type="Proteomes" id="UP000521943">
    <property type="component" value="Unassembled WGS sequence"/>
</dbReference>
<feature type="region of interest" description="Disordered" evidence="2">
    <location>
        <begin position="137"/>
        <end position="156"/>
    </location>
</feature>
<evidence type="ECO:0000259" key="3">
    <source>
        <dbReference type="Pfam" id="PF12936"/>
    </source>
</evidence>
<feature type="compositionally biased region" description="Basic and acidic residues" evidence="2">
    <location>
        <begin position="616"/>
        <end position="641"/>
    </location>
</feature>
<feature type="compositionally biased region" description="Acidic residues" evidence="2">
    <location>
        <begin position="517"/>
        <end position="530"/>
    </location>
</feature>
<sequence length="773" mass="87517">MFSDSSGDEDDQNVKLTINEHYAKAFEYRKEREELEKLKEKYGSDFNESDLDESTDSESAESEDEEGEELTPAVDAAILRTLARIRKRDPAIYDSEKNIFGEEKEKVSEAPAPVKAKKQEKSKPITLRQQNIDAVLHGSRSPTPEPQATHVQEQEALRSETIRAFHSAVPASDDEDDILVLREKTKDEVEKEEEEYRAYLERQVGEDLRGLVTVGEEGEEGDNEEEEEGEKKERKKKKKKGKKEREGKGKSKADEDQEFLLNYILNRGWIDAASQRVPTYHEITGDAKKKSKSKGKSKETPASSASEDDDENDPALLSDASFDSLASQFETSYNHRFEEPDAAVIPSFPRQIESTVRREENPRKEARERKKARKEQEMEKRKEEVRRLKALKVKEIRRRLERIGVESGLVKGGKKEGGEGGVDVDGALQELDLEGEWDPEKHDRQLKELFAEEEEGEGGVEEDVRYDEDGKPVWDDEVDLGGIYVSEDEDEEVVERKSKKEKKKEKKLKKKKKDMGGEDEGEGVDVDAMDADVVGLGGEDNEEWDGTEEMRQRKWKEYMDSLYELDFNDIVGDMPTRFKYVPVSQVNYSLDPVDILMATDKELNEYMSVKKYAPYRHERGDRSKWDPKQQEKLRELKDSLKKRQMAFGNYDANGARGGSGANGSRVGSGKRGAEGAEEEGGEKPKKKKRMGKKERLRLKAEEEAGGAAGGAGEPMEVEPAAGEEKKKKRKREEDAEVPVPAPEAESAAPTEEGTKKKKRKRKHKKAEGAAADA</sequence>